<feature type="domain" description="SEC7" evidence="9">
    <location>
        <begin position="703"/>
        <end position="897"/>
    </location>
</feature>
<comment type="subcellular location">
    <subcellularLocation>
        <location evidence="1">Cytoplasm</location>
    </subcellularLocation>
</comment>
<feature type="region of interest" description="Disordered" evidence="7">
    <location>
        <begin position="1060"/>
        <end position="1090"/>
    </location>
</feature>
<feature type="compositionally biased region" description="Pro residues" evidence="7">
    <location>
        <begin position="1193"/>
        <end position="1213"/>
    </location>
</feature>
<feature type="compositionally biased region" description="Basic residues" evidence="7">
    <location>
        <begin position="112"/>
        <end position="130"/>
    </location>
</feature>
<dbReference type="GO" id="GO:0032012">
    <property type="term" value="P:regulation of ARF protein signal transduction"/>
    <property type="evidence" value="ECO:0007669"/>
    <property type="project" value="InterPro"/>
</dbReference>
<dbReference type="Gene3D" id="1.10.1000.11">
    <property type="entry name" value="Arf Nucleotide-binding Site Opener,domain 2"/>
    <property type="match status" value="1"/>
</dbReference>
<dbReference type="Proteomes" id="UP001205998">
    <property type="component" value="Unassembled WGS sequence"/>
</dbReference>
<evidence type="ECO:0000259" key="9">
    <source>
        <dbReference type="PROSITE" id="PS50190"/>
    </source>
</evidence>
<dbReference type="SUPFAM" id="SSF48425">
    <property type="entry name" value="Sec7 domain"/>
    <property type="match status" value="1"/>
</dbReference>
<feature type="compositionally biased region" description="Low complexity" evidence="7">
    <location>
        <begin position="92"/>
        <end position="105"/>
    </location>
</feature>
<comment type="similarity">
    <text evidence="2">Belongs to the BRAG family.</text>
</comment>
<keyword evidence="4" id="KW-0597">Phosphoprotein</keyword>
<feature type="region of interest" description="Disordered" evidence="7">
    <location>
        <begin position="1163"/>
        <end position="1228"/>
    </location>
</feature>
<dbReference type="FunFam" id="1.10.220.20:FF:000001">
    <property type="entry name" value="IQ motif and SEC7 domain-containing protein 1"/>
    <property type="match status" value="1"/>
</dbReference>
<feature type="region of interest" description="Disordered" evidence="7">
    <location>
        <begin position="648"/>
        <end position="679"/>
    </location>
</feature>
<dbReference type="InterPro" id="IPR011993">
    <property type="entry name" value="PH-like_dom_sf"/>
</dbReference>
<dbReference type="AlphaFoldDB" id="A0AAD5AJ90"/>
<evidence type="ECO:0000313" key="10">
    <source>
        <dbReference type="EMBL" id="KAI5617783.1"/>
    </source>
</evidence>
<dbReference type="SUPFAM" id="SSF50729">
    <property type="entry name" value="PH domain-like"/>
    <property type="match status" value="1"/>
</dbReference>
<dbReference type="InterPro" id="IPR023394">
    <property type="entry name" value="Sec7_C_sf"/>
</dbReference>
<dbReference type="EMBL" id="MU551697">
    <property type="protein sequence ID" value="KAI5617783.1"/>
    <property type="molecule type" value="Genomic_DNA"/>
</dbReference>
<evidence type="ECO:0000313" key="11">
    <source>
        <dbReference type="Proteomes" id="UP001205998"/>
    </source>
</evidence>
<evidence type="ECO:0000256" key="2">
    <source>
        <dbReference type="ARBA" id="ARBA00006248"/>
    </source>
</evidence>
<evidence type="ECO:0000256" key="5">
    <source>
        <dbReference type="ARBA" id="ARBA00023054"/>
    </source>
</evidence>
<dbReference type="PROSITE" id="PS50096">
    <property type="entry name" value="IQ"/>
    <property type="match status" value="1"/>
</dbReference>
<feature type="region of interest" description="Disordered" evidence="7">
    <location>
        <begin position="54"/>
        <end position="164"/>
    </location>
</feature>
<keyword evidence="8" id="KW-0812">Transmembrane</keyword>
<dbReference type="Pfam" id="PF01369">
    <property type="entry name" value="Sec7"/>
    <property type="match status" value="1"/>
</dbReference>
<feature type="region of interest" description="Disordered" evidence="7">
    <location>
        <begin position="562"/>
        <end position="589"/>
    </location>
</feature>
<evidence type="ECO:0000256" key="8">
    <source>
        <dbReference type="SAM" id="Phobius"/>
    </source>
</evidence>
<dbReference type="InterPro" id="IPR033742">
    <property type="entry name" value="IQSEC_PH"/>
</dbReference>
<dbReference type="Pfam" id="PF16453">
    <property type="entry name" value="IQ_SEC7_PH"/>
    <property type="match status" value="1"/>
</dbReference>
<reference evidence="10" key="1">
    <citation type="submission" date="2018-07" db="EMBL/GenBank/DDBJ databases">
        <title>Comparative genomics of catfishes provides insights into carnivory and benthic adaptation.</title>
        <authorList>
            <person name="Zhang Y."/>
            <person name="Wang D."/>
            <person name="Peng Z."/>
            <person name="Zheng S."/>
            <person name="Shao F."/>
            <person name="Tao W."/>
        </authorList>
    </citation>
    <scope>NUCLEOTIDE SEQUENCE</scope>
    <source>
        <strain evidence="10">Chongqing</strain>
    </source>
</reference>
<dbReference type="PROSITE" id="PS50190">
    <property type="entry name" value="SEC7"/>
    <property type="match status" value="1"/>
</dbReference>
<dbReference type="GO" id="GO:0005085">
    <property type="term" value="F:guanyl-nucleotide exchange factor activity"/>
    <property type="evidence" value="ECO:0007669"/>
    <property type="project" value="InterPro"/>
</dbReference>
<evidence type="ECO:0000256" key="4">
    <source>
        <dbReference type="ARBA" id="ARBA00022553"/>
    </source>
</evidence>
<accession>A0AAD5AJ90</accession>
<feature type="compositionally biased region" description="Polar residues" evidence="7">
    <location>
        <begin position="1167"/>
        <end position="1177"/>
    </location>
</feature>
<evidence type="ECO:0000256" key="6">
    <source>
        <dbReference type="SAM" id="Coils"/>
    </source>
</evidence>
<feature type="transmembrane region" description="Helical" evidence="8">
    <location>
        <begin position="222"/>
        <end position="243"/>
    </location>
</feature>
<protein>
    <submittedName>
        <fullName evidence="10">IQ motif and SEC7 domain-containing protein 3 isoform X2</fullName>
    </submittedName>
</protein>
<name>A0AAD5AJ90_SILAS</name>
<dbReference type="Gene3D" id="1.10.220.20">
    <property type="match status" value="1"/>
</dbReference>
<dbReference type="CDD" id="cd00171">
    <property type="entry name" value="Sec7"/>
    <property type="match status" value="1"/>
</dbReference>
<feature type="compositionally biased region" description="Low complexity" evidence="7">
    <location>
        <begin position="656"/>
        <end position="679"/>
    </location>
</feature>
<evidence type="ECO:0000256" key="1">
    <source>
        <dbReference type="ARBA" id="ARBA00004496"/>
    </source>
</evidence>
<dbReference type="PANTHER" id="PTHR10663:SF318">
    <property type="entry name" value="IQ MOTIF AND SEC7 DOMAIN-CONTAINING PROTEIN 3"/>
    <property type="match status" value="1"/>
</dbReference>
<organism evidence="10 11">
    <name type="scientific">Silurus asotus</name>
    <name type="common">Amur catfish</name>
    <name type="synonym">Parasilurus asotus</name>
    <dbReference type="NCBI Taxonomy" id="30991"/>
    <lineage>
        <taxon>Eukaryota</taxon>
        <taxon>Metazoa</taxon>
        <taxon>Chordata</taxon>
        <taxon>Craniata</taxon>
        <taxon>Vertebrata</taxon>
        <taxon>Euteleostomi</taxon>
        <taxon>Actinopterygii</taxon>
        <taxon>Neopterygii</taxon>
        <taxon>Teleostei</taxon>
        <taxon>Ostariophysi</taxon>
        <taxon>Siluriformes</taxon>
        <taxon>Siluridae</taxon>
        <taxon>Silurus</taxon>
    </lineage>
</organism>
<dbReference type="GO" id="GO:0005737">
    <property type="term" value="C:cytoplasm"/>
    <property type="evidence" value="ECO:0007669"/>
    <property type="project" value="UniProtKB-SubCell"/>
</dbReference>
<gene>
    <name evidence="10" type="ORF">C0J50_22372</name>
</gene>
<feature type="non-terminal residue" evidence="10">
    <location>
        <position position="1228"/>
    </location>
</feature>
<feature type="compositionally biased region" description="Polar residues" evidence="7">
    <location>
        <begin position="1060"/>
        <end position="1088"/>
    </location>
</feature>
<evidence type="ECO:0000256" key="3">
    <source>
        <dbReference type="ARBA" id="ARBA00022490"/>
    </source>
</evidence>
<feature type="coiled-coil region" evidence="6">
    <location>
        <begin position="22"/>
        <end position="49"/>
    </location>
</feature>
<evidence type="ECO:0000256" key="7">
    <source>
        <dbReference type="SAM" id="MobiDB-lite"/>
    </source>
</evidence>
<keyword evidence="3" id="KW-0963">Cytoplasm</keyword>
<keyword evidence="8" id="KW-0472">Membrane</keyword>
<proteinExistence type="inferred from homology"/>
<keyword evidence="8" id="KW-1133">Transmembrane helix</keyword>
<dbReference type="InterPro" id="IPR000904">
    <property type="entry name" value="Sec7_dom"/>
</dbReference>
<dbReference type="PANTHER" id="PTHR10663">
    <property type="entry name" value="GUANYL-NUCLEOTIDE EXCHANGE FACTOR"/>
    <property type="match status" value="1"/>
</dbReference>
<feature type="compositionally biased region" description="Polar residues" evidence="7">
    <location>
        <begin position="1219"/>
        <end position="1228"/>
    </location>
</feature>
<sequence>MESLLDNPMKAVLYLKELTTIVQNQQSLIQTQRQRIDDLERKVQDLIGENRRLRDPHQHHQHQHQQPQPQHQHQHPPPPPPRSSSPPPTSGPHPAAAGTPGQAPQHHPPPPVHHHHHHPPPPPPPHHHPSPPRQLQLVPAATPCSSGSPPEEREERARSPRCRSLVPQPPVSFCRSAGLARKADSRKSAVSQILKAEPLMVYLHDFSAATSLGICKNEQVLLLKWMACMMCVCVCVCVCVCGPNVMPSQCICFSSSLISLLFLFYAVIIRSLNLFSGFLFLIDFFLIPPSVFAELIMTTVTYMCCHITVDVSSSLFLSLFLQIEMLEHKYGGHLISRRAACKIQTAFRQYQLSKNFEKIRNSLLESRLPRRISLRKVRVQNAEGFSAERALAEGCSVAGIPLVRSPSLPVTVGGSLTDLEDSFTEQVQSLAKSIDDALSNWSMKTMCSLQEGSTYQFSSEAFATAGCKPTVAVTVGESGTLDQTTLPSGTVLGDNADNMPRNASKLMMAFRDVTVQIDSQSFHVSSSVRESSTSVSLGNCVQQGATVTETLKQPPVEETKLIEHLPPPQEPIPPPPESDFGEIPDNDFPAPPPCDEQFEEDLPPLALEKTEAPVPEVAFPVETIEEAIPTVGQIPVAPTVEVLEAKRQLSDPADNSSEQMSSSSTSTSARSASEASSKEALQTMMLSLPRYHCENPSSCKSPTLSTDVMRKRLYRIGLNLFNVNPDKGLQFLISRGFIPDTPIGVAHFLLQRKGLSRQMIGEFLGNSKKPFNRDVLDLLTSSLLFSVLHKFFCYKQKCQIWTQLSSSHSLSNSCVLAFYQRYCMCNPDVVQQFHNPDTIFILAFAIILLNTDMYSPNIKPDRKMMLEDFIRNLRGVDDGADIPRDMVVGIYERIQQRELRSNEDHVTYVTKVEQSIVGMKTVLSVPHRRLVCCSRLFEVTDINKAQKQASHQREVFLFNDLIVILKLCPKKKSSAAYTFCKAMGLLGMQFHLFENEYYPHAITIVSPVSGSDKKQVLNFCALSSEELLKFVEDLKESIAEVTEMEQIRIEWELEKQQGAKTLTSKNNGTQLEIRGRQTSPSETAQSGHSAVEVSIHNRLQTYQLSAVPSPESAALPNQRGELCQAPCASPAPSYPQQQRPDTLIQCQQIVKVIVLDKGGHGHVEPLLSQSPTHQLISSPDGGGAQREKDGSQPPLPPPPPPYNHPHQYIPPDPRLSLHRTLSGSRSIV</sequence>
<feature type="compositionally biased region" description="Pro residues" evidence="7">
    <location>
        <begin position="75"/>
        <end position="91"/>
    </location>
</feature>
<keyword evidence="11" id="KW-1185">Reference proteome</keyword>
<keyword evidence="5 6" id="KW-0175">Coiled coil</keyword>
<dbReference type="CDD" id="cd13318">
    <property type="entry name" value="PH_IQSEC"/>
    <property type="match status" value="1"/>
</dbReference>
<comment type="caution">
    <text evidence="10">The sequence shown here is derived from an EMBL/GenBank/DDBJ whole genome shotgun (WGS) entry which is preliminary data.</text>
</comment>
<feature type="compositionally biased region" description="Pro residues" evidence="7">
    <location>
        <begin position="565"/>
        <end position="577"/>
    </location>
</feature>
<dbReference type="Gene3D" id="2.30.29.30">
    <property type="entry name" value="Pleckstrin-homology domain (PH domain)/Phosphotyrosine-binding domain (PTB)"/>
    <property type="match status" value="1"/>
</dbReference>
<dbReference type="SMART" id="SM00222">
    <property type="entry name" value="Sec7"/>
    <property type="match status" value="1"/>
</dbReference>
<dbReference type="GO" id="GO:0030036">
    <property type="term" value="P:actin cytoskeleton organization"/>
    <property type="evidence" value="ECO:0007669"/>
    <property type="project" value="TreeGrafter"/>
</dbReference>
<dbReference type="FunFam" id="2.30.29.30:FF:000096">
    <property type="entry name" value="IQ motif and SEC7 domain-containing protein 3"/>
    <property type="match status" value="1"/>
</dbReference>
<dbReference type="InterPro" id="IPR035999">
    <property type="entry name" value="Sec7_dom_sf"/>
</dbReference>